<dbReference type="InterPro" id="IPR051703">
    <property type="entry name" value="NF-kappa-B_Signaling_Reg"/>
</dbReference>
<dbReference type="PANTHER" id="PTHR46609:SF8">
    <property type="entry name" value="YQAJ VIRAL RECOMBINASE DOMAIN-CONTAINING PROTEIN"/>
    <property type="match status" value="1"/>
</dbReference>
<evidence type="ECO:0000259" key="1">
    <source>
        <dbReference type="Pfam" id="PF09588"/>
    </source>
</evidence>
<dbReference type="PANTHER" id="PTHR46609">
    <property type="entry name" value="EXONUCLEASE, PHAGE-TYPE/RECB, C-TERMINAL DOMAIN-CONTAINING PROTEIN"/>
    <property type="match status" value="1"/>
</dbReference>
<dbReference type="RefSeq" id="XP_028153968.1">
    <property type="nucleotide sequence ID" value="XM_028298167.1"/>
</dbReference>
<evidence type="ECO:0000313" key="3">
    <source>
        <dbReference type="Proteomes" id="UP001652700"/>
    </source>
</evidence>
<evidence type="ECO:0000313" key="5">
    <source>
        <dbReference type="RefSeq" id="XP_028153968.1"/>
    </source>
</evidence>
<dbReference type="RefSeq" id="XP_028135790.1">
    <property type="nucleotide sequence ID" value="XM_028279989.1"/>
</dbReference>
<dbReference type="AlphaFoldDB" id="A0A6P7FSL8"/>
<proteinExistence type="predicted"/>
<protein>
    <submittedName>
        <fullName evidence="4">Uncharacterized protein LOC114330593</fullName>
    </submittedName>
    <submittedName>
        <fullName evidence="5">Uncharacterized protein LOC114347466</fullName>
    </submittedName>
</protein>
<gene>
    <name evidence="4" type="primary">LOC114330593</name>
    <name evidence="5" type="synonym">LOC114347466</name>
</gene>
<accession>A0A6P7FSL8</accession>
<feature type="domain" description="YqaJ viral recombinase" evidence="1">
    <location>
        <begin position="17"/>
        <end position="128"/>
    </location>
</feature>
<keyword evidence="3" id="KW-1185">Reference proteome</keyword>
<name>A0A6P7FSL8_DIAVI</name>
<dbReference type="InterPro" id="IPR011335">
    <property type="entry name" value="Restrct_endonuc-II-like"/>
</dbReference>
<sequence>MRSTTSPINTIKNLLYGNFFGNKATRYGNENESKALLEFEKKFNLKVNESGFHIDQQYPFLGASPDGLIGDQALIEIKCPLSIKEHTPTDGIISKKISFAELINGELHLKRNHNYYFQIQGQLAITDRQFGYFLIWSPHGILVEKITRDDLFWKETMLPKLKIFYNNCLLPELLDPLHPKGIPIRDKVVTPSFI</sequence>
<evidence type="ECO:0000313" key="4">
    <source>
        <dbReference type="RefSeq" id="XP_028135790.1"/>
    </source>
</evidence>
<dbReference type="SUPFAM" id="SSF52980">
    <property type="entry name" value="Restriction endonuclease-like"/>
    <property type="match status" value="1"/>
</dbReference>
<dbReference type="Pfam" id="PF09588">
    <property type="entry name" value="YqaJ"/>
    <property type="match status" value="1"/>
</dbReference>
<dbReference type="Proteomes" id="UP001652700">
    <property type="component" value="Unplaced"/>
</dbReference>
<dbReference type="CDD" id="cd22343">
    <property type="entry name" value="PDDEXK_lambda_exonuclease-like"/>
    <property type="match status" value="1"/>
</dbReference>
<dbReference type="GO" id="GO:0006281">
    <property type="term" value="P:DNA repair"/>
    <property type="evidence" value="ECO:0007669"/>
    <property type="project" value="UniProtKB-ARBA"/>
</dbReference>
<organism evidence="4">
    <name type="scientific">Diabrotica virgifera virgifera</name>
    <name type="common">western corn rootworm</name>
    <dbReference type="NCBI Taxonomy" id="50390"/>
    <lineage>
        <taxon>Eukaryota</taxon>
        <taxon>Metazoa</taxon>
        <taxon>Ecdysozoa</taxon>
        <taxon>Arthropoda</taxon>
        <taxon>Hexapoda</taxon>
        <taxon>Insecta</taxon>
        <taxon>Pterygota</taxon>
        <taxon>Neoptera</taxon>
        <taxon>Endopterygota</taxon>
        <taxon>Coleoptera</taxon>
        <taxon>Polyphaga</taxon>
        <taxon>Cucujiformia</taxon>
        <taxon>Chrysomeloidea</taxon>
        <taxon>Chrysomelidae</taxon>
        <taxon>Galerucinae</taxon>
        <taxon>Diabroticina</taxon>
        <taxon>Diabroticites</taxon>
        <taxon>Diabrotica</taxon>
    </lineage>
</organism>
<dbReference type="InterPro" id="IPR011604">
    <property type="entry name" value="PDDEXK-like_dom_sf"/>
</dbReference>
<reference evidence="4 5" key="1">
    <citation type="submission" date="2025-04" db="UniProtKB">
        <authorList>
            <consortium name="RefSeq"/>
        </authorList>
    </citation>
    <scope>IDENTIFICATION</scope>
    <source>
        <tissue evidence="4 5">Whole insect</tissue>
    </source>
</reference>
<dbReference type="InterPro" id="IPR019080">
    <property type="entry name" value="YqaJ_viral_recombinase"/>
</dbReference>
<reference evidence="2" key="2">
    <citation type="submission" date="2025-05" db="UniProtKB">
        <authorList>
            <consortium name="EnsemblMetazoa"/>
        </authorList>
    </citation>
    <scope>IDENTIFICATION</scope>
</reference>
<evidence type="ECO:0000313" key="2">
    <source>
        <dbReference type="EnsemblMetazoa" id="XP_050510167.1"/>
    </source>
</evidence>
<dbReference type="Gene3D" id="3.90.320.10">
    <property type="match status" value="1"/>
</dbReference>
<dbReference type="EnsemblMetazoa" id="XM_050654210.1">
    <property type="protein sequence ID" value="XP_050510167.1"/>
    <property type="gene ID" value="LOC126886977"/>
</dbReference>